<gene>
    <name evidence="1" type="ORF">RT717_04735</name>
</gene>
<accession>A0ABZ0IUV6</accession>
<evidence type="ECO:0000313" key="2">
    <source>
        <dbReference type="Proteomes" id="UP001302349"/>
    </source>
</evidence>
<sequence length="113" mass="12542">MTFKLEIVDLETGANLIENGTINTADITLKATDTGQEVDFLITDNQIVSDEIGWKSADRSTEFELKLGDAGTVICTIVYKGVSENCCSFFELQGASFSKEHEMIDEYSYLIKL</sequence>
<evidence type="ECO:0000313" key="1">
    <source>
        <dbReference type="EMBL" id="WOK07934.1"/>
    </source>
</evidence>
<reference evidence="1 2" key="1">
    <citation type="journal article" date="2023" name="Microbiol. Resour. Announc.">
        <title>Complete Genome Sequence of Imperialibacter roseus strain P4T.</title>
        <authorList>
            <person name="Tizabi D.R."/>
            <person name="Bachvaroff T."/>
            <person name="Hill R.T."/>
        </authorList>
    </citation>
    <scope>NUCLEOTIDE SEQUENCE [LARGE SCALE GENOMIC DNA]</scope>
    <source>
        <strain evidence="1 2">P4T</strain>
    </source>
</reference>
<evidence type="ECO:0008006" key="3">
    <source>
        <dbReference type="Google" id="ProtNLM"/>
    </source>
</evidence>
<dbReference type="Proteomes" id="UP001302349">
    <property type="component" value="Chromosome"/>
</dbReference>
<organism evidence="1 2">
    <name type="scientific">Imperialibacter roseus</name>
    <dbReference type="NCBI Taxonomy" id="1324217"/>
    <lineage>
        <taxon>Bacteria</taxon>
        <taxon>Pseudomonadati</taxon>
        <taxon>Bacteroidota</taxon>
        <taxon>Cytophagia</taxon>
        <taxon>Cytophagales</taxon>
        <taxon>Flammeovirgaceae</taxon>
        <taxon>Imperialibacter</taxon>
    </lineage>
</organism>
<name>A0ABZ0IUV6_9BACT</name>
<dbReference type="EMBL" id="CP136051">
    <property type="protein sequence ID" value="WOK07934.1"/>
    <property type="molecule type" value="Genomic_DNA"/>
</dbReference>
<keyword evidence="2" id="KW-1185">Reference proteome</keyword>
<protein>
    <recommendedName>
        <fullName evidence="3">BppU N-terminal domain-containing protein</fullName>
    </recommendedName>
</protein>
<proteinExistence type="predicted"/>
<dbReference type="RefSeq" id="WP_317490582.1">
    <property type="nucleotide sequence ID" value="NZ_CP136051.1"/>
</dbReference>